<dbReference type="InterPro" id="IPR015890">
    <property type="entry name" value="Chorismate_C"/>
</dbReference>
<dbReference type="PANTHER" id="PTHR11236">
    <property type="entry name" value="AMINOBENZOATE/ANTHRANILATE SYNTHASE"/>
    <property type="match status" value="1"/>
</dbReference>
<keyword evidence="4" id="KW-0315">Glutamine amidotransferase</keyword>
<proteinExistence type="inferred from homology"/>
<feature type="region of interest" description="Disordered" evidence="5">
    <location>
        <begin position="397"/>
        <end position="416"/>
    </location>
</feature>
<dbReference type="PANTHER" id="PTHR11236:SF18">
    <property type="entry name" value="AMINODEOXYCHORISMATE SYNTHASE"/>
    <property type="match status" value="1"/>
</dbReference>
<evidence type="ECO:0000259" key="8">
    <source>
        <dbReference type="Pfam" id="PF04715"/>
    </source>
</evidence>
<dbReference type="GO" id="GO:0000162">
    <property type="term" value="P:L-tryptophan biosynthetic process"/>
    <property type="evidence" value="ECO:0007669"/>
    <property type="project" value="TreeGrafter"/>
</dbReference>
<dbReference type="EC" id="2.6.1.85" evidence="2"/>
<protein>
    <recommendedName>
        <fullName evidence="2">aminodeoxychorismate synthase</fullName>
        <ecNumber evidence="2">2.6.1.85</ecNumber>
    </recommendedName>
</protein>
<dbReference type="InterPro" id="IPR017926">
    <property type="entry name" value="GATASE"/>
</dbReference>
<evidence type="ECO:0000259" key="7">
    <source>
        <dbReference type="Pfam" id="PF00425"/>
    </source>
</evidence>
<evidence type="ECO:0000256" key="4">
    <source>
        <dbReference type="ARBA" id="ARBA00022962"/>
    </source>
</evidence>
<dbReference type="SUPFAM" id="SSF52317">
    <property type="entry name" value="Class I glutamine amidotransferase-like"/>
    <property type="match status" value="1"/>
</dbReference>
<evidence type="ECO:0000256" key="1">
    <source>
        <dbReference type="ARBA" id="ARBA00005970"/>
    </source>
</evidence>
<dbReference type="Gene3D" id="3.60.120.10">
    <property type="entry name" value="Anthranilate synthase"/>
    <property type="match status" value="1"/>
</dbReference>
<evidence type="ECO:0000256" key="3">
    <source>
        <dbReference type="ARBA" id="ARBA00022679"/>
    </source>
</evidence>
<feature type="domain" description="Anthranilate synthase component I N-terminal" evidence="8">
    <location>
        <begin position="237"/>
        <end position="368"/>
    </location>
</feature>
<feature type="compositionally biased region" description="Basic and acidic residues" evidence="5">
    <location>
        <begin position="398"/>
        <end position="413"/>
    </location>
</feature>
<evidence type="ECO:0000259" key="6">
    <source>
        <dbReference type="Pfam" id="PF00117"/>
    </source>
</evidence>
<organism evidence="9 10">
    <name type="scientific">Actinocrinis puniceicyclus</name>
    <dbReference type="NCBI Taxonomy" id="977794"/>
    <lineage>
        <taxon>Bacteria</taxon>
        <taxon>Bacillati</taxon>
        <taxon>Actinomycetota</taxon>
        <taxon>Actinomycetes</taxon>
        <taxon>Catenulisporales</taxon>
        <taxon>Actinospicaceae</taxon>
        <taxon>Actinocrinis</taxon>
    </lineage>
</organism>
<dbReference type="PRINTS" id="PR00099">
    <property type="entry name" value="CPSGATASE"/>
</dbReference>
<dbReference type="NCBIfam" id="TIGR00566">
    <property type="entry name" value="trpG_papA"/>
    <property type="match status" value="1"/>
</dbReference>
<dbReference type="PRINTS" id="PR00096">
    <property type="entry name" value="GATASE"/>
</dbReference>
<dbReference type="PRINTS" id="PR00097">
    <property type="entry name" value="ANTSNTHASEII"/>
</dbReference>
<evidence type="ECO:0000313" key="10">
    <source>
        <dbReference type="Proteomes" id="UP000677913"/>
    </source>
</evidence>
<keyword evidence="3 9" id="KW-0808">Transferase</keyword>
<dbReference type="InterPro" id="IPR006805">
    <property type="entry name" value="Anth_synth_I_N"/>
</dbReference>
<feature type="domain" description="Chorismate-utilising enzyme C-terminal" evidence="7">
    <location>
        <begin position="431"/>
        <end position="685"/>
    </location>
</feature>
<dbReference type="InterPro" id="IPR005801">
    <property type="entry name" value="ADC_synthase"/>
</dbReference>
<accession>A0A8J7WJC0</accession>
<comment type="similarity">
    <text evidence="1">In the C-terminal section; belongs to the anthranilate synthase component I family.</text>
</comment>
<gene>
    <name evidence="9" type="primary">pabB</name>
    <name evidence="9" type="ORF">KGA66_04895</name>
</gene>
<dbReference type="GO" id="GO:0008153">
    <property type="term" value="P:4-aminobenzoate biosynthetic process"/>
    <property type="evidence" value="ECO:0007669"/>
    <property type="project" value="TreeGrafter"/>
</dbReference>
<dbReference type="GO" id="GO:0046820">
    <property type="term" value="F:4-amino-4-deoxychorismate synthase activity"/>
    <property type="evidence" value="ECO:0007669"/>
    <property type="project" value="UniProtKB-EC"/>
</dbReference>
<dbReference type="InterPro" id="IPR005802">
    <property type="entry name" value="ADC_synth_comp_1"/>
</dbReference>
<dbReference type="GO" id="GO:0009396">
    <property type="term" value="P:folic acid-containing compound biosynthetic process"/>
    <property type="evidence" value="ECO:0007669"/>
    <property type="project" value="InterPro"/>
</dbReference>
<dbReference type="InterPro" id="IPR029062">
    <property type="entry name" value="Class_I_gatase-like"/>
</dbReference>
<keyword evidence="10" id="KW-1185">Reference proteome</keyword>
<name>A0A8J7WJC0_9ACTN</name>
<dbReference type="CDD" id="cd01743">
    <property type="entry name" value="GATase1_Anthranilate_Synthase"/>
    <property type="match status" value="1"/>
</dbReference>
<dbReference type="Proteomes" id="UP000677913">
    <property type="component" value="Unassembled WGS sequence"/>
</dbReference>
<evidence type="ECO:0000256" key="2">
    <source>
        <dbReference type="ARBA" id="ARBA00013139"/>
    </source>
</evidence>
<evidence type="ECO:0000313" key="9">
    <source>
        <dbReference type="EMBL" id="MBS2962373.1"/>
    </source>
</evidence>
<dbReference type="Gene3D" id="3.40.50.880">
    <property type="match status" value="1"/>
</dbReference>
<reference evidence="9" key="1">
    <citation type="submission" date="2021-04" db="EMBL/GenBank/DDBJ databases">
        <title>Genome based classification of Actinospica acidithermotolerans sp. nov., an actinobacterium isolated from an Indonesian hot spring.</title>
        <authorList>
            <person name="Kusuma A.B."/>
            <person name="Putra K.E."/>
            <person name="Nafisah S."/>
            <person name="Loh J."/>
            <person name="Nouioui I."/>
            <person name="Goodfellow M."/>
        </authorList>
    </citation>
    <scope>NUCLEOTIDE SEQUENCE</scope>
    <source>
        <strain evidence="9">DSM 45618</strain>
    </source>
</reference>
<dbReference type="Pfam" id="PF00425">
    <property type="entry name" value="Chorismate_bind"/>
    <property type="match status" value="1"/>
</dbReference>
<feature type="domain" description="Glutamine amidotransferase" evidence="6">
    <location>
        <begin position="5"/>
        <end position="186"/>
    </location>
</feature>
<dbReference type="EMBL" id="JAGSXH010000010">
    <property type="protein sequence ID" value="MBS2962373.1"/>
    <property type="molecule type" value="Genomic_DNA"/>
</dbReference>
<dbReference type="Pfam" id="PF00117">
    <property type="entry name" value="GATase"/>
    <property type="match status" value="1"/>
</dbReference>
<comment type="caution">
    <text evidence="9">The sequence shown here is derived from an EMBL/GenBank/DDBJ whole genome shotgun (WGS) entry which is preliminary data.</text>
</comment>
<evidence type="ECO:0000256" key="5">
    <source>
        <dbReference type="SAM" id="MobiDB-lite"/>
    </source>
</evidence>
<sequence>MIRCLLVDNYDSYTYNLFNLLAQVNGADPIVLRNDDPRVPQAAADADCVVVSPGPGDPRLAADFGACARLVSSGRVPLLGVCLGHQGIGSEHGAQVGPAPRARHGYVSRIKHDGSALFRGIPQGFAAVRYHSLCIAEPLPDHLEPLARSEDGVLMALRHRELPLWGVQFHPESVLTQYGAKLLANFRDQVERREARERRVVGTGFDAADAGAKDGVQYTAHVQTLRTIVAGDLAFEKLFGGSARAAWLDSSAPGPGSGRFSYLVQASDLLGEALTYRMSEGGVRVEAAGGECFLSGSIFDVLDTELARRSVAAPEVPFDFTGGYVGYFGYELKAELGAGGKYRSDAPDAVWLFADRVVVIDHDDRVVHLLALSTDDPDTQRAALDWIQHAGETLLESDLGHATEDGRPRRAERPAPATLRPTAEAALGRDRRVYLDDIAYAKAKLLAGESYEVCLTNVLRLPGPRDAFAFYRDLRACNPAPYSAFLSFGSVEVACSSPERFLKITRDRVVEAKPIKGTAPRGATPEDDARLREELRDSVKTLAENLMIVDLLRNDLSQVCVPGSVHTPALMRIESYATVHQMVSTIRGRLRDEISAIGAVRACFPGGSMTGAPKLRTMEIIDELEDEARGVYSGTIGFLACNGTADLNIVIRTAVLAGDELRIGAGGAIVLDSDPADEYDEMLLKAMAPLAAYREEAASEHAPARAEEERV</sequence>
<dbReference type="RefSeq" id="WP_211464959.1">
    <property type="nucleotide sequence ID" value="NZ_JAGSXH010000010.1"/>
</dbReference>
<keyword evidence="9" id="KW-0032">Aminotransferase</keyword>
<dbReference type="AlphaFoldDB" id="A0A8J7WJC0"/>
<dbReference type="PROSITE" id="PS51273">
    <property type="entry name" value="GATASE_TYPE_1"/>
    <property type="match status" value="1"/>
</dbReference>
<dbReference type="Pfam" id="PF04715">
    <property type="entry name" value="Anth_synt_I_N"/>
    <property type="match status" value="1"/>
</dbReference>
<dbReference type="NCBIfam" id="TIGR00553">
    <property type="entry name" value="pabB"/>
    <property type="match status" value="1"/>
</dbReference>
<dbReference type="InterPro" id="IPR019999">
    <property type="entry name" value="Anth_synth_I-like"/>
</dbReference>
<dbReference type="InterPro" id="IPR006221">
    <property type="entry name" value="TrpG/PapA_dom"/>
</dbReference>
<dbReference type="SUPFAM" id="SSF56322">
    <property type="entry name" value="ADC synthase"/>
    <property type="match status" value="1"/>
</dbReference>
<dbReference type="GO" id="GO:0005737">
    <property type="term" value="C:cytoplasm"/>
    <property type="evidence" value="ECO:0007669"/>
    <property type="project" value="TreeGrafter"/>
</dbReference>